<evidence type="ECO:0000313" key="2">
    <source>
        <dbReference type="Proteomes" id="UP000035199"/>
    </source>
</evidence>
<gene>
    <name evidence="1" type="ORF">CMUST_10640</name>
</gene>
<dbReference type="KEGG" id="cmv:CMUST_10640"/>
<dbReference type="OrthoDB" id="9511022at2"/>
<dbReference type="AlphaFoldDB" id="A0A0G3GZ45"/>
<proteinExistence type="predicted"/>
<dbReference type="EMBL" id="CP011542">
    <property type="protein sequence ID" value="AKK06444.1"/>
    <property type="molecule type" value="Genomic_DNA"/>
</dbReference>
<keyword evidence="2" id="KW-1185">Reference proteome</keyword>
<dbReference type="PATRIC" id="fig|571915.4.peg.2264"/>
<accession>A0A0G3GZ45</accession>
<dbReference type="Proteomes" id="UP000035199">
    <property type="component" value="Chromosome"/>
</dbReference>
<dbReference type="STRING" id="571915.CMUST_10640"/>
<name>A0A0G3GZ45_9CORY</name>
<protein>
    <submittedName>
        <fullName evidence="1">Uncharacterized protein</fullName>
    </submittedName>
</protein>
<reference evidence="2" key="2">
    <citation type="submission" date="2015-05" db="EMBL/GenBank/DDBJ databases">
        <title>Complete genome sequence of Corynebacterium mustelae DSM 45274, isolated from various tissues of a male ferret with lethal sepsis.</title>
        <authorList>
            <person name="Ruckert C."/>
            <person name="Albersmeier A."/>
            <person name="Winkler A."/>
            <person name="Tauch A."/>
        </authorList>
    </citation>
    <scope>NUCLEOTIDE SEQUENCE [LARGE SCALE GENOMIC DNA]</scope>
    <source>
        <strain evidence="2">DSM 45274</strain>
    </source>
</reference>
<dbReference type="RefSeq" id="WP_047262470.1">
    <property type="nucleotide sequence ID" value="NZ_CP011542.1"/>
</dbReference>
<sequence>MEPEEIAQFNDIVDAIEDGTLMDNYDAFIRTVLTFIKDKVVLLATAPAPIASLVECGFGFLDGAITAKALESAFRNYGDATGYWDRSQRDDRDARIIRVVFFLSDTDFLTNVTPDDQQDSHIAHFVNTLYEIDGGLGLCEKFLEYLERGSIL</sequence>
<reference evidence="1 2" key="1">
    <citation type="journal article" date="2015" name="Genome Announc.">
        <title>Complete Genome Sequence of the Type Strain Corynebacterium mustelae DSM 45274, Isolated from Various Tissues of a Male Ferret with Lethal Sepsis.</title>
        <authorList>
            <person name="Ruckert C."/>
            <person name="Eimer J."/>
            <person name="Winkler A."/>
            <person name="Tauch A."/>
        </authorList>
    </citation>
    <scope>NUCLEOTIDE SEQUENCE [LARGE SCALE GENOMIC DNA]</scope>
    <source>
        <strain evidence="1 2">DSM 45274</strain>
    </source>
</reference>
<evidence type="ECO:0000313" key="1">
    <source>
        <dbReference type="EMBL" id="AKK06444.1"/>
    </source>
</evidence>
<organism evidence="1 2">
    <name type="scientific">Corynebacterium mustelae</name>
    <dbReference type="NCBI Taxonomy" id="571915"/>
    <lineage>
        <taxon>Bacteria</taxon>
        <taxon>Bacillati</taxon>
        <taxon>Actinomycetota</taxon>
        <taxon>Actinomycetes</taxon>
        <taxon>Mycobacteriales</taxon>
        <taxon>Corynebacteriaceae</taxon>
        <taxon>Corynebacterium</taxon>
    </lineage>
</organism>